<accession>A0A2I6S462</accession>
<evidence type="ECO:0000313" key="4">
    <source>
        <dbReference type="Proteomes" id="UP000242205"/>
    </source>
</evidence>
<protein>
    <submittedName>
        <fullName evidence="3">Na+/H+ antiporter subunit G</fullName>
    </submittedName>
</protein>
<dbReference type="PANTHER" id="PTHR34703:SF1">
    <property type="entry name" value="ANTIPORTER SUBUNIT MNHG2-RELATED"/>
    <property type="match status" value="1"/>
</dbReference>
<dbReference type="OrthoDB" id="9813804at2"/>
<keyword evidence="2" id="KW-0812">Transmembrane</keyword>
<gene>
    <name evidence="3" type="ORF">C0099_03260</name>
</gene>
<keyword evidence="2" id="KW-0472">Membrane</keyword>
<feature type="transmembrane region" description="Helical" evidence="2">
    <location>
        <begin position="12"/>
        <end position="31"/>
    </location>
</feature>
<dbReference type="InterPro" id="IPR005133">
    <property type="entry name" value="PhaG_MnhG_YufB"/>
</dbReference>
<dbReference type="AlphaFoldDB" id="A0A2I6S462"/>
<name>A0A2I6S462_9RHOO</name>
<keyword evidence="2" id="KW-1133">Transmembrane helix</keyword>
<evidence type="ECO:0000256" key="2">
    <source>
        <dbReference type="SAM" id="Phobius"/>
    </source>
</evidence>
<feature type="transmembrane region" description="Helical" evidence="2">
    <location>
        <begin position="43"/>
        <end position="61"/>
    </location>
</feature>
<dbReference type="Pfam" id="PF03334">
    <property type="entry name" value="PhaG_MnhG_YufB"/>
    <property type="match status" value="1"/>
</dbReference>
<evidence type="ECO:0000256" key="1">
    <source>
        <dbReference type="SAM" id="MobiDB-lite"/>
    </source>
</evidence>
<evidence type="ECO:0000313" key="3">
    <source>
        <dbReference type="EMBL" id="AUN94050.1"/>
    </source>
</evidence>
<organism evidence="3 4">
    <name type="scientific">Pseudazoarcus pumilus</name>
    <dbReference type="NCBI Taxonomy" id="2067960"/>
    <lineage>
        <taxon>Bacteria</taxon>
        <taxon>Pseudomonadati</taxon>
        <taxon>Pseudomonadota</taxon>
        <taxon>Betaproteobacteria</taxon>
        <taxon>Rhodocyclales</taxon>
        <taxon>Zoogloeaceae</taxon>
        <taxon>Pseudazoarcus</taxon>
    </lineage>
</organism>
<keyword evidence="4" id="KW-1185">Reference proteome</keyword>
<dbReference type="RefSeq" id="WP_102246122.1">
    <property type="nucleotide sequence ID" value="NZ_CP025682.1"/>
</dbReference>
<sequence length="133" mass="14493">MNLFVEFVVSALIVIGGVFLLVGSLGMIKLPELMARLHAPTKATTLGIGSALFASVVFFSVTGDFSIHEVLIVFFLFLTAPITAHFVAKAYMHQHRERVRELPPTGRDCGWATFDRPPGGHPDDEADPADERG</sequence>
<dbReference type="EMBL" id="CP025682">
    <property type="protein sequence ID" value="AUN94050.1"/>
    <property type="molecule type" value="Genomic_DNA"/>
</dbReference>
<feature type="region of interest" description="Disordered" evidence="1">
    <location>
        <begin position="102"/>
        <end position="133"/>
    </location>
</feature>
<dbReference type="NCBIfam" id="NF009316">
    <property type="entry name" value="PRK12674.1-5"/>
    <property type="match status" value="1"/>
</dbReference>
<dbReference type="NCBIfam" id="TIGR01300">
    <property type="entry name" value="CPA3_mnhG_phaG"/>
    <property type="match status" value="1"/>
</dbReference>
<feature type="transmembrane region" description="Helical" evidence="2">
    <location>
        <begin position="67"/>
        <end position="88"/>
    </location>
</feature>
<feature type="compositionally biased region" description="Acidic residues" evidence="1">
    <location>
        <begin position="124"/>
        <end position="133"/>
    </location>
</feature>
<dbReference type="PANTHER" id="PTHR34703">
    <property type="entry name" value="ANTIPORTER SUBUNIT MNHG2-RELATED"/>
    <property type="match status" value="1"/>
</dbReference>
<dbReference type="GO" id="GO:0015385">
    <property type="term" value="F:sodium:proton antiporter activity"/>
    <property type="evidence" value="ECO:0007669"/>
    <property type="project" value="TreeGrafter"/>
</dbReference>
<reference evidence="3 4" key="1">
    <citation type="submission" date="2018-01" db="EMBL/GenBank/DDBJ databases">
        <authorList>
            <person name="Fu G.-Y."/>
        </authorList>
    </citation>
    <scope>NUCLEOTIDE SEQUENCE [LARGE SCALE GENOMIC DNA]</scope>
    <source>
        <strain evidence="3 4">SY39</strain>
    </source>
</reference>
<dbReference type="Proteomes" id="UP000242205">
    <property type="component" value="Chromosome"/>
</dbReference>
<proteinExistence type="predicted"/>
<dbReference type="KEGG" id="atw:C0099_03260"/>